<evidence type="ECO:0000313" key="4">
    <source>
        <dbReference type="Proteomes" id="UP000233781"/>
    </source>
</evidence>
<dbReference type="Proteomes" id="UP000233781">
    <property type="component" value="Unassembled WGS sequence"/>
</dbReference>
<feature type="transmembrane region" description="Helical" evidence="2">
    <location>
        <begin position="85"/>
        <end position="105"/>
    </location>
</feature>
<feature type="compositionally biased region" description="Basic and acidic residues" evidence="1">
    <location>
        <begin position="1"/>
        <end position="10"/>
    </location>
</feature>
<dbReference type="RefSeq" id="WP_101395809.1">
    <property type="nucleotide sequence ID" value="NZ_PJNE01000001.1"/>
</dbReference>
<comment type="caution">
    <text evidence="3">The sequence shown here is derived from an EMBL/GenBank/DDBJ whole genome shotgun (WGS) entry which is preliminary data.</text>
</comment>
<feature type="region of interest" description="Disordered" evidence="1">
    <location>
        <begin position="1"/>
        <end position="46"/>
    </location>
</feature>
<reference evidence="3 4" key="1">
    <citation type="submission" date="2017-12" db="EMBL/GenBank/DDBJ databases">
        <title>Sequencing the genomes of 1000 Actinobacteria strains.</title>
        <authorList>
            <person name="Klenk H.-P."/>
        </authorList>
    </citation>
    <scope>NUCLEOTIDE SEQUENCE [LARGE SCALE GENOMIC DNA]</scope>
    <source>
        <strain evidence="3 4">DSM 12806</strain>
    </source>
</reference>
<sequence length="112" mass="11153">MSTDDTRPLSDRLGLADEEPAHTSPGAAHSPGVVDAAAATPAPGAPVHRRGPAPFGLVIAVLGLVVAGAVLLTEVADVSVPWSTLGPWAVVAGGLLVVLVGLIGLRGNRVQD</sequence>
<organism evidence="3 4">
    <name type="scientific">Phycicoccus duodecadis</name>
    <dbReference type="NCBI Taxonomy" id="173053"/>
    <lineage>
        <taxon>Bacteria</taxon>
        <taxon>Bacillati</taxon>
        <taxon>Actinomycetota</taxon>
        <taxon>Actinomycetes</taxon>
        <taxon>Micrococcales</taxon>
        <taxon>Intrasporangiaceae</taxon>
        <taxon>Phycicoccus</taxon>
    </lineage>
</organism>
<name>A0A2N3YKK4_9MICO</name>
<protein>
    <submittedName>
        <fullName evidence="3">Uncharacterized protein</fullName>
    </submittedName>
</protein>
<dbReference type="OrthoDB" id="9933247at2"/>
<evidence type="ECO:0000256" key="2">
    <source>
        <dbReference type="SAM" id="Phobius"/>
    </source>
</evidence>
<keyword evidence="2" id="KW-0812">Transmembrane</keyword>
<keyword evidence="2" id="KW-0472">Membrane</keyword>
<evidence type="ECO:0000313" key="3">
    <source>
        <dbReference type="EMBL" id="PKW27372.1"/>
    </source>
</evidence>
<proteinExistence type="predicted"/>
<accession>A0A2N3YKK4</accession>
<keyword evidence="2" id="KW-1133">Transmembrane helix</keyword>
<feature type="transmembrane region" description="Helical" evidence="2">
    <location>
        <begin position="55"/>
        <end position="73"/>
    </location>
</feature>
<dbReference type="EMBL" id="PJNE01000001">
    <property type="protein sequence ID" value="PKW27372.1"/>
    <property type="molecule type" value="Genomic_DNA"/>
</dbReference>
<gene>
    <name evidence="3" type="ORF">ATL31_2213</name>
</gene>
<keyword evidence="4" id="KW-1185">Reference proteome</keyword>
<evidence type="ECO:0000256" key="1">
    <source>
        <dbReference type="SAM" id="MobiDB-lite"/>
    </source>
</evidence>
<feature type="compositionally biased region" description="Low complexity" evidence="1">
    <location>
        <begin position="31"/>
        <end position="46"/>
    </location>
</feature>
<dbReference type="AlphaFoldDB" id="A0A2N3YKK4"/>